<reference evidence="2 3" key="1">
    <citation type="journal article" date="2017" name="Int. J. Syst. Evol. Microbiol.">
        <title>Pseudokineococcus basanitobsidens sp. nov., isolated from volcanic rock.</title>
        <authorList>
            <person name="Lee D.W."/>
            <person name="Park M.Y."/>
            <person name="Kim J.J."/>
            <person name="Kim B.S."/>
        </authorList>
    </citation>
    <scope>NUCLEOTIDE SEQUENCE [LARGE SCALE GENOMIC DNA]</scope>
    <source>
        <strain evidence="2 3">DSM 103726</strain>
    </source>
</reference>
<dbReference type="EMBL" id="JBBIAA010000039">
    <property type="protein sequence ID" value="MEJ5946904.1"/>
    <property type="molecule type" value="Genomic_DNA"/>
</dbReference>
<sequence>MADFPWSRELVLQALRERLLGGGGVTEGFTGLDVRPALPGEPTDGSGHEHVVVVLRWRQDPCLYALAFPLRPDGADDDPSRPPGVSTGLPVVSLEDWVVEVLWSLMEELDTGLVRRATRTRVGDVTFLSTDEATDVRPKGYHLGDVHLGPTGDAGGHLADVGLDVAVARRAHREGRLLTWVWAYRDVRDLPAVGHAAVATPEPHGPAAGPARLEVLEVVPGTPPTVAAALAYAAVRDAVEAGAAAVTSDLDDLVLDEVGLRREEGSESRSVTWQDVQKPVVRRSSARTGTA</sequence>
<gene>
    <name evidence="2" type="ORF">WDZ17_16540</name>
</gene>
<name>A0ABU8RPB4_9ACTN</name>
<feature type="region of interest" description="Disordered" evidence="1">
    <location>
        <begin position="264"/>
        <end position="291"/>
    </location>
</feature>
<comment type="caution">
    <text evidence="2">The sequence shown here is derived from an EMBL/GenBank/DDBJ whole genome shotgun (WGS) entry which is preliminary data.</text>
</comment>
<keyword evidence="3" id="KW-1185">Reference proteome</keyword>
<organism evidence="2 3">
    <name type="scientific">Pseudokineococcus basanitobsidens</name>
    <dbReference type="NCBI Taxonomy" id="1926649"/>
    <lineage>
        <taxon>Bacteria</taxon>
        <taxon>Bacillati</taxon>
        <taxon>Actinomycetota</taxon>
        <taxon>Actinomycetes</taxon>
        <taxon>Kineosporiales</taxon>
        <taxon>Kineosporiaceae</taxon>
        <taxon>Pseudokineococcus</taxon>
    </lineage>
</organism>
<dbReference type="Proteomes" id="UP001387100">
    <property type="component" value="Unassembled WGS sequence"/>
</dbReference>
<evidence type="ECO:0000256" key="1">
    <source>
        <dbReference type="SAM" id="MobiDB-lite"/>
    </source>
</evidence>
<evidence type="ECO:0000313" key="2">
    <source>
        <dbReference type="EMBL" id="MEJ5946904.1"/>
    </source>
</evidence>
<dbReference type="RefSeq" id="WP_339576283.1">
    <property type="nucleotide sequence ID" value="NZ_JBBIAA010000039.1"/>
</dbReference>
<protein>
    <recommendedName>
        <fullName evidence="4">Suppressor of fused protein SUFU</fullName>
    </recommendedName>
</protein>
<evidence type="ECO:0008006" key="4">
    <source>
        <dbReference type="Google" id="ProtNLM"/>
    </source>
</evidence>
<accession>A0ABU8RPB4</accession>
<evidence type="ECO:0000313" key="3">
    <source>
        <dbReference type="Proteomes" id="UP001387100"/>
    </source>
</evidence>
<proteinExistence type="predicted"/>